<keyword evidence="1" id="KW-0560">Oxidoreductase</keyword>
<dbReference type="InterPro" id="IPR002204">
    <property type="entry name" value="3-OH-isobutyrate_DH-rel_CS"/>
</dbReference>
<dbReference type="Proteomes" id="UP000217182">
    <property type="component" value="Chromosome"/>
</dbReference>
<evidence type="ECO:0000256" key="3">
    <source>
        <dbReference type="PIRSR" id="PIRSR000103-1"/>
    </source>
</evidence>
<dbReference type="AlphaFoldDB" id="A0A250AWB1"/>
<dbReference type="GO" id="GO:0051287">
    <property type="term" value="F:NAD binding"/>
    <property type="evidence" value="ECO:0007669"/>
    <property type="project" value="InterPro"/>
</dbReference>
<accession>A0A250AWB1</accession>
<dbReference type="GO" id="GO:0008679">
    <property type="term" value="F:2-hydroxy-3-oxopropionate reductase activity"/>
    <property type="evidence" value="ECO:0007669"/>
    <property type="project" value="InterPro"/>
</dbReference>
<sequence length="295" mass="30783">MNIGFIGLGIMGKPMSKNLLKANYSLIVSDLNQTSVNELVALGAMGATSIKALAAQCDVIITMLPNSPQVKQVVLGEEGVIAGAKPGSVLIDMSSIAPLASQEIAAELAKKNISMLDAPVSGGEPKAIDGSLSVMVGGDIALFEKYYDLLSAMASSVVHTGDVGAGNITKLSNQIIVALNIAAMSEAFILATKAGVDPQVVYNAIRGGLAGSTVLDAKAPMVLARNFKPGFRLNLHIKDLQNALDTSHSIGAHLPLTSMVMEIMQALRTHDMGELDHSAIARFYEAQTGTEIKAN</sequence>
<dbReference type="GO" id="GO:0046395">
    <property type="term" value="P:carboxylic acid catabolic process"/>
    <property type="evidence" value="ECO:0007669"/>
    <property type="project" value="UniProtKB-ARBA"/>
</dbReference>
<dbReference type="OrthoDB" id="9786703at2"/>
<dbReference type="KEGG" id="gqu:AWC35_02240"/>
<evidence type="ECO:0000256" key="1">
    <source>
        <dbReference type="ARBA" id="ARBA00023002"/>
    </source>
</evidence>
<dbReference type="Pfam" id="PF14833">
    <property type="entry name" value="NAD_binding_11"/>
    <property type="match status" value="1"/>
</dbReference>
<dbReference type="Gene3D" id="3.40.50.720">
    <property type="entry name" value="NAD(P)-binding Rossmann-like Domain"/>
    <property type="match status" value="1"/>
</dbReference>
<dbReference type="EMBL" id="CP014136">
    <property type="protein sequence ID" value="ATA18263.1"/>
    <property type="molecule type" value="Genomic_DNA"/>
</dbReference>
<dbReference type="InterPro" id="IPR029154">
    <property type="entry name" value="HIBADH-like_NADP-bd"/>
</dbReference>
<dbReference type="PROSITE" id="PS00895">
    <property type="entry name" value="3_HYDROXYISOBUT_DH"/>
    <property type="match status" value="1"/>
</dbReference>
<dbReference type="InterPro" id="IPR006115">
    <property type="entry name" value="6PGDH_NADP-bd"/>
</dbReference>
<dbReference type="PIRSF" id="PIRSF000103">
    <property type="entry name" value="HIBADH"/>
    <property type="match status" value="1"/>
</dbReference>
<feature type="domain" description="3-hydroxyisobutyrate dehydrogenase-like NAD-binding" evidence="5">
    <location>
        <begin position="164"/>
        <end position="284"/>
    </location>
</feature>
<dbReference type="NCBIfam" id="NF008592">
    <property type="entry name" value="PRK11559.1"/>
    <property type="match status" value="1"/>
</dbReference>
<evidence type="ECO:0000259" key="5">
    <source>
        <dbReference type="Pfam" id="PF14833"/>
    </source>
</evidence>
<dbReference type="SUPFAM" id="SSF48179">
    <property type="entry name" value="6-phosphogluconate dehydrogenase C-terminal domain-like"/>
    <property type="match status" value="1"/>
</dbReference>
<keyword evidence="7" id="KW-1185">Reference proteome</keyword>
<keyword evidence="2" id="KW-0520">NAD</keyword>
<dbReference type="InterPro" id="IPR013328">
    <property type="entry name" value="6PGD_dom2"/>
</dbReference>
<dbReference type="PANTHER" id="PTHR43060:SF3">
    <property type="entry name" value="2-HYDROXY-3-OXOPROPIONATE REDUCTASE"/>
    <property type="match status" value="1"/>
</dbReference>
<protein>
    <submittedName>
        <fullName evidence="6">2-hydroxy-3-oxopropionate reductase</fullName>
    </submittedName>
</protein>
<dbReference type="SUPFAM" id="SSF51735">
    <property type="entry name" value="NAD(P)-binding Rossmann-fold domains"/>
    <property type="match status" value="1"/>
</dbReference>
<evidence type="ECO:0000313" key="7">
    <source>
        <dbReference type="Proteomes" id="UP000217182"/>
    </source>
</evidence>
<evidence type="ECO:0000259" key="4">
    <source>
        <dbReference type="Pfam" id="PF03446"/>
    </source>
</evidence>
<name>A0A250AWB1_9GAMM</name>
<dbReference type="InterPro" id="IPR036291">
    <property type="entry name" value="NAD(P)-bd_dom_sf"/>
</dbReference>
<dbReference type="Gene3D" id="1.10.1040.10">
    <property type="entry name" value="N-(1-d-carboxylethyl)-l-norvaline Dehydrogenase, domain 2"/>
    <property type="match status" value="1"/>
</dbReference>
<dbReference type="PANTHER" id="PTHR43060">
    <property type="entry name" value="3-HYDROXYISOBUTYRATE DEHYDROGENASE-LIKE 1, MITOCHONDRIAL-RELATED"/>
    <property type="match status" value="1"/>
</dbReference>
<evidence type="ECO:0000313" key="6">
    <source>
        <dbReference type="EMBL" id="ATA18263.1"/>
    </source>
</evidence>
<reference evidence="6 7" key="1">
    <citation type="submission" date="2016-01" db="EMBL/GenBank/DDBJ databases">
        <authorList>
            <person name="Oliw E.H."/>
        </authorList>
    </citation>
    <scope>NUCLEOTIDE SEQUENCE [LARGE SCALE GENOMIC DNA]</scope>
    <source>
        <strain evidence="6 7">FRB97</strain>
    </source>
</reference>
<dbReference type="InterPro" id="IPR008927">
    <property type="entry name" value="6-PGluconate_DH-like_C_sf"/>
</dbReference>
<dbReference type="GO" id="GO:0050661">
    <property type="term" value="F:NADP binding"/>
    <property type="evidence" value="ECO:0007669"/>
    <property type="project" value="InterPro"/>
</dbReference>
<feature type="domain" description="6-phosphogluconate dehydrogenase NADP-binding" evidence="4">
    <location>
        <begin position="2"/>
        <end position="161"/>
    </location>
</feature>
<dbReference type="GO" id="GO:0046487">
    <property type="term" value="P:glyoxylate metabolic process"/>
    <property type="evidence" value="ECO:0007669"/>
    <property type="project" value="InterPro"/>
</dbReference>
<dbReference type="NCBIfam" id="TIGR01505">
    <property type="entry name" value="tartro_sem_red"/>
    <property type="match status" value="1"/>
</dbReference>
<dbReference type="FunFam" id="3.40.50.720:FF:000071">
    <property type="entry name" value="2-hydroxy-3-oxopropionate reductase"/>
    <property type="match status" value="1"/>
</dbReference>
<gene>
    <name evidence="6" type="primary">garR</name>
    <name evidence="6" type="ORF">AWC35_02240</name>
</gene>
<evidence type="ECO:0000256" key="2">
    <source>
        <dbReference type="ARBA" id="ARBA00023027"/>
    </source>
</evidence>
<proteinExistence type="predicted"/>
<dbReference type="InterPro" id="IPR015815">
    <property type="entry name" value="HIBADH-related"/>
</dbReference>
<dbReference type="InterPro" id="IPR006398">
    <property type="entry name" value="Tartro_sem_red"/>
</dbReference>
<dbReference type="Pfam" id="PF03446">
    <property type="entry name" value="NAD_binding_2"/>
    <property type="match status" value="1"/>
</dbReference>
<feature type="active site" evidence="3">
    <location>
        <position position="170"/>
    </location>
</feature>
<organism evidence="6 7">
    <name type="scientific">Gibbsiella quercinecans</name>
    <dbReference type="NCBI Taxonomy" id="929813"/>
    <lineage>
        <taxon>Bacteria</taxon>
        <taxon>Pseudomonadati</taxon>
        <taxon>Pseudomonadota</taxon>
        <taxon>Gammaproteobacteria</taxon>
        <taxon>Enterobacterales</taxon>
        <taxon>Yersiniaceae</taxon>
        <taxon>Gibbsiella</taxon>
    </lineage>
</organism>